<evidence type="ECO:0000313" key="3">
    <source>
        <dbReference type="Proteomes" id="UP000322887"/>
    </source>
</evidence>
<keyword evidence="1" id="KW-1133">Transmembrane helix</keyword>
<organism evidence="2 3">
    <name type="scientific">Gimesia maris</name>
    <dbReference type="NCBI Taxonomy" id="122"/>
    <lineage>
        <taxon>Bacteria</taxon>
        <taxon>Pseudomonadati</taxon>
        <taxon>Planctomycetota</taxon>
        <taxon>Planctomycetia</taxon>
        <taxon>Planctomycetales</taxon>
        <taxon>Planctomycetaceae</taxon>
        <taxon>Gimesia</taxon>
    </lineage>
</organism>
<reference evidence="2 3" key="1">
    <citation type="submission" date="2019-08" db="EMBL/GenBank/DDBJ databases">
        <title>Deep-cultivation of Planctomycetes and their phenomic and genomic characterization uncovers novel biology.</title>
        <authorList>
            <person name="Wiegand S."/>
            <person name="Jogler M."/>
            <person name="Boedeker C."/>
            <person name="Pinto D."/>
            <person name="Vollmers J."/>
            <person name="Rivas-Marin E."/>
            <person name="Kohn T."/>
            <person name="Peeters S.H."/>
            <person name="Heuer A."/>
            <person name="Rast P."/>
            <person name="Oberbeckmann S."/>
            <person name="Bunk B."/>
            <person name="Jeske O."/>
            <person name="Meyerdierks A."/>
            <person name="Storesund J.E."/>
            <person name="Kallscheuer N."/>
            <person name="Luecker S."/>
            <person name="Lage O.M."/>
            <person name="Pohl T."/>
            <person name="Merkel B.J."/>
            <person name="Hornburger P."/>
            <person name="Mueller R.-W."/>
            <person name="Bruemmer F."/>
            <person name="Labrenz M."/>
            <person name="Spormann A.M."/>
            <person name="Op den Camp H."/>
            <person name="Overmann J."/>
            <person name="Amann R."/>
            <person name="Jetten M.S.M."/>
            <person name="Mascher T."/>
            <person name="Medema M.H."/>
            <person name="Devos D.P."/>
            <person name="Kaster A.-K."/>
            <person name="Ovreas L."/>
            <person name="Rohde M."/>
            <person name="Galperin M.Y."/>
            <person name="Jogler C."/>
        </authorList>
    </citation>
    <scope>NUCLEOTIDE SEQUENCE [LARGE SCALE GENOMIC DNA]</scope>
    <source>
        <strain evidence="2 3">DSM 8797</strain>
    </source>
</reference>
<feature type="transmembrane region" description="Helical" evidence="1">
    <location>
        <begin position="111"/>
        <end position="129"/>
    </location>
</feature>
<feature type="transmembrane region" description="Helical" evidence="1">
    <location>
        <begin position="69"/>
        <end position="90"/>
    </location>
</feature>
<accession>A0ABX5YTA6</accession>
<evidence type="ECO:0000256" key="1">
    <source>
        <dbReference type="SAM" id="Phobius"/>
    </source>
</evidence>
<keyword evidence="1" id="KW-0472">Membrane</keyword>
<evidence type="ECO:0000313" key="2">
    <source>
        <dbReference type="EMBL" id="QEG18858.1"/>
    </source>
</evidence>
<proteinExistence type="predicted"/>
<gene>
    <name evidence="2" type="ORF">GmarT_47520</name>
</gene>
<dbReference type="Proteomes" id="UP000322887">
    <property type="component" value="Chromosome"/>
</dbReference>
<sequence>MSGVIEELGGPGIALVALVILLVVGLWINAMVLRIAVSLLNRFAFAKERVSEAAERQIHPIPEPTTTSAMGMLLVAAFINFVIGGIYAILATAQKTSPESALVEFLPKIRIICAVVSFFTTSAVFSFLLPTSYLRALGVAFVRMIMMLVIYGITALAWLLFFRSGT</sequence>
<dbReference type="GeneID" id="98649210"/>
<keyword evidence="1" id="KW-0812">Transmembrane</keyword>
<name>A0ABX5YTA6_9PLAN</name>
<protein>
    <submittedName>
        <fullName evidence="2">Uncharacterized protein</fullName>
    </submittedName>
</protein>
<dbReference type="RefSeq" id="WP_044239918.1">
    <property type="nucleotide sequence ID" value="NZ_CAXAST010000006.1"/>
</dbReference>
<feature type="transmembrane region" description="Helical" evidence="1">
    <location>
        <begin position="12"/>
        <end position="37"/>
    </location>
</feature>
<feature type="transmembrane region" description="Helical" evidence="1">
    <location>
        <begin position="141"/>
        <end position="162"/>
    </location>
</feature>
<dbReference type="EMBL" id="CP042910">
    <property type="protein sequence ID" value="QEG18858.1"/>
    <property type="molecule type" value="Genomic_DNA"/>
</dbReference>
<keyword evidence="3" id="KW-1185">Reference proteome</keyword>